<dbReference type="InterPro" id="IPR003439">
    <property type="entry name" value="ABC_transporter-like_ATP-bd"/>
</dbReference>
<evidence type="ECO:0000259" key="5">
    <source>
        <dbReference type="PROSITE" id="PS50893"/>
    </source>
</evidence>
<dbReference type="SMART" id="SM00382">
    <property type="entry name" value="AAA"/>
    <property type="match status" value="1"/>
</dbReference>
<dbReference type="PANTHER" id="PTHR43335:SF2">
    <property type="entry name" value="ABC TRANSPORTER, ATP-BINDING PROTEIN"/>
    <property type="match status" value="1"/>
</dbReference>
<dbReference type="EMBL" id="JAEPES010000003">
    <property type="protein sequence ID" value="MBK4347875.1"/>
    <property type="molecule type" value="Genomic_DNA"/>
</dbReference>
<dbReference type="Gene3D" id="3.40.50.300">
    <property type="entry name" value="P-loop containing nucleotide triphosphate hydrolases"/>
    <property type="match status" value="1"/>
</dbReference>
<dbReference type="Pfam" id="PF00005">
    <property type="entry name" value="ABC_tran"/>
    <property type="match status" value="1"/>
</dbReference>
<sequence>MAYRGKKTPAIDNLSVGFGDGVTSVVGPNGSGKSTLFRSLVTLQRRYAGQLSVLGHDLHDTSSLLEVRRRIGYLPQDFDFTPSFTVHEFVSYVAWLKRVSNPANAINEAIAAVGLTEQRDVRLGRLSGGMRRRAGIAQAIVNSPELLLLDEPTAGLDPEQRINFRQLIRDLGTVRGVITSTHLIEDVRAASNHVIVLSLGRLAFNGSVDDLELRAREGSVGDTPLERAYTEVLKNGSGADL</sequence>
<gene>
    <name evidence="6" type="ORF">IV501_05090</name>
    <name evidence="7" type="ORF">IV501_09535</name>
</gene>
<comment type="caution">
    <text evidence="6">The sequence shown here is derived from an EMBL/GenBank/DDBJ whole genome shotgun (WGS) entry which is preliminary data.</text>
</comment>
<dbReference type="PROSITE" id="PS00211">
    <property type="entry name" value="ABC_TRANSPORTER_1"/>
    <property type="match status" value="1"/>
</dbReference>
<dbReference type="InterPro" id="IPR027417">
    <property type="entry name" value="P-loop_NTPase"/>
</dbReference>
<organism evidence="6 8">
    <name type="scientific">Lacisediminihabitans changchengi</name>
    <dbReference type="NCBI Taxonomy" id="2787634"/>
    <lineage>
        <taxon>Bacteria</taxon>
        <taxon>Bacillati</taxon>
        <taxon>Actinomycetota</taxon>
        <taxon>Actinomycetes</taxon>
        <taxon>Micrococcales</taxon>
        <taxon>Microbacteriaceae</taxon>
        <taxon>Lacisediminihabitans</taxon>
    </lineage>
</organism>
<evidence type="ECO:0000313" key="7">
    <source>
        <dbReference type="EMBL" id="MBK4347875.1"/>
    </source>
</evidence>
<dbReference type="InterPro" id="IPR003593">
    <property type="entry name" value="AAA+_ATPase"/>
</dbReference>
<protein>
    <submittedName>
        <fullName evidence="6">ATP-binding cassette domain-containing protein</fullName>
    </submittedName>
</protein>
<evidence type="ECO:0000313" key="8">
    <source>
        <dbReference type="Proteomes" id="UP000636458"/>
    </source>
</evidence>
<keyword evidence="2" id="KW-0813">Transport</keyword>
<dbReference type="Proteomes" id="UP000636458">
    <property type="component" value="Unassembled WGS sequence"/>
</dbReference>
<dbReference type="EMBL" id="JAEPES010000001">
    <property type="protein sequence ID" value="MBK4347002.1"/>
    <property type="molecule type" value="Genomic_DNA"/>
</dbReference>
<proteinExistence type="inferred from homology"/>
<comment type="similarity">
    <text evidence="1">Belongs to the ABC transporter superfamily.</text>
</comment>
<dbReference type="GO" id="GO:0016887">
    <property type="term" value="F:ATP hydrolysis activity"/>
    <property type="evidence" value="ECO:0007669"/>
    <property type="project" value="InterPro"/>
</dbReference>
<evidence type="ECO:0000313" key="6">
    <source>
        <dbReference type="EMBL" id="MBK4347002.1"/>
    </source>
</evidence>
<dbReference type="PROSITE" id="PS50893">
    <property type="entry name" value="ABC_TRANSPORTER_2"/>
    <property type="match status" value="1"/>
</dbReference>
<keyword evidence="4 6" id="KW-0067">ATP-binding</keyword>
<name>A0A934SHZ2_9MICO</name>
<evidence type="ECO:0000256" key="3">
    <source>
        <dbReference type="ARBA" id="ARBA00022741"/>
    </source>
</evidence>
<evidence type="ECO:0000256" key="4">
    <source>
        <dbReference type="ARBA" id="ARBA00022840"/>
    </source>
</evidence>
<feature type="domain" description="ABC transporter" evidence="5">
    <location>
        <begin position="1"/>
        <end position="224"/>
    </location>
</feature>
<dbReference type="AlphaFoldDB" id="A0A934SHZ2"/>
<dbReference type="SUPFAM" id="SSF52540">
    <property type="entry name" value="P-loop containing nucleoside triphosphate hydrolases"/>
    <property type="match status" value="1"/>
</dbReference>
<keyword evidence="8" id="KW-1185">Reference proteome</keyword>
<evidence type="ECO:0000256" key="2">
    <source>
        <dbReference type="ARBA" id="ARBA00022448"/>
    </source>
</evidence>
<dbReference type="PANTHER" id="PTHR43335">
    <property type="entry name" value="ABC TRANSPORTER, ATP-BINDING PROTEIN"/>
    <property type="match status" value="1"/>
</dbReference>
<accession>A0A934SHZ2</accession>
<keyword evidence="3" id="KW-0547">Nucleotide-binding</keyword>
<dbReference type="InterPro" id="IPR017871">
    <property type="entry name" value="ABC_transporter-like_CS"/>
</dbReference>
<reference evidence="6" key="1">
    <citation type="submission" date="2021-01" db="EMBL/GenBank/DDBJ databases">
        <title>Lacisediminihabitans sp. nov. strain G11-30, isolated from Antarctic Soil.</title>
        <authorList>
            <person name="Li J."/>
        </authorList>
    </citation>
    <scope>NUCLEOTIDE SEQUENCE</scope>
    <source>
        <strain evidence="6">G11-30</strain>
    </source>
</reference>
<dbReference type="GO" id="GO:0005524">
    <property type="term" value="F:ATP binding"/>
    <property type="evidence" value="ECO:0007669"/>
    <property type="project" value="UniProtKB-KW"/>
</dbReference>
<evidence type="ECO:0000256" key="1">
    <source>
        <dbReference type="ARBA" id="ARBA00005417"/>
    </source>
</evidence>